<keyword evidence="4" id="KW-1185">Reference proteome</keyword>
<dbReference type="Pfam" id="PF04972">
    <property type="entry name" value="BON"/>
    <property type="match status" value="1"/>
</dbReference>
<evidence type="ECO:0000313" key="3">
    <source>
        <dbReference type="EMBL" id="CAL94436.1"/>
    </source>
</evidence>
<dbReference type="HOGENOM" id="CLU_590064_0_0_4"/>
<feature type="compositionally biased region" description="Basic and acidic residues" evidence="1">
    <location>
        <begin position="108"/>
        <end position="121"/>
    </location>
</feature>
<feature type="compositionally biased region" description="Basic and acidic residues" evidence="1">
    <location>
        <begin position="11"/>
        <end position="37"/>
    </location>
</feature>
<dbReference type="Proteomes" id="UP000002588">
    <property type="component" value="Chromosome"/>
</dbReference>
<gene>
    <name evidence="3" type="ordered locus">azo1819</name>
</gene>
<proteinExistence type="predicted"/>
<name>A1K6I1_AZOSB</name>
<accession>A1K6I1</accession>
<feature type="compositionally biased region" description="Polar residues" evidence="1">
    <location>
        <begin position="451"/>
        <end position="463"/>
    </location>
</feature>
<feature type="region of interest" description="Disordered" evidence="1">
    <location>
        <begin position="190"/>
        <end position="220"/>
    </location>
</feature>
<evidence type="ECO:0000256" key="1">
    <source>
        <dbReference type="SAM" id="MobiDB-lite"/>
    </source>
</evidence>
<dbReference type="RefSeq" id="WP_011765552.1">
    <property type="nucleotide sequence ID" value="NC_008702.1"/>
</dbReference>
<feature type="compositionally biased region" description="Low complexity" evidence="1">
    <location>
        <begin position="415"/>
        <end position="426"/>
    </location>
</feature>
<dbReference type="PANTHER" id="PTHR34606:SF15">
    <property type="entry name" value="BON DOMAIN-CONTAINING PROTEIN"/>
    <property type="match status" value="1"/>
</dbReference>
<feature type="domain" description="BON" evidence="2">
    <location>
        <begin position="240"/>
        <end position="308"/>
    </location>
</feature>
<dbReference type="STRING" id="62928.azo1819"/>
<dbReference type="eggNOG" id="COG2823">
    <property type="taxonomic scope" value="Bacteria"/>
</dbReference>
<dbReference type="PANTHER" id="PTHR34606">
    <property type="entry name" value="BON DOMAIN-CONTAINING PROTEIN"/>
    <property type="match status" value="1"/>
</dbReference>
<dbReference type="AlphaFoldDB" id="A1K6I1"/>
<dbReference type="Gene3D" id="3.30.1340.30">
    <property type="match status" value="1"/>
</dbReference>
<sequence>MRRQHTQPYPQDRRPQYRDEGGRGGPRGDDSRREQAPRRNWSQEDEDERTFGGYWQDNDAIREGEFGHPGGGRDRGPEAGRGEEGHDYLGREYGAGPRPGSQGGGRDVAGRRDSGRGEPPRHRGNWRGSEPVGRRGYQDENGSYGGAEYDRDPFGREQGSWGSGGQELDESSFDQSYALRRGFGRGMAEMSQRGHWGSDQGDLRSTLGSPTSRGYGLGAGGREWSDVARNRQGPRGYTRSDERIREFICERLAQHHQLEVSDVSVEVRDGTVVLEGTVPERYMKHAIEDTADNCWGVKDVENHIRVAAQGMQGQQSTVQQGFRGMSSQGYQGVHSGGGGAENPDYEAGRAAQGTHAQGNQGRGEHGFQGAVGGSTGPEATAEAQGARNRESGESGVATREGVQQGSTSGAGAGGSTSAPGSVGSPAMQITEARQEEQGTQGRRASAADPQAVSSTSGRGQNNG</sequence>
<organism evidence="3 4">
    <name type="scientific">Azoarcus sp. (strain BH72)</name>
    <dbReference type="NCBI Taxonomy" id="418699"/>
    <lineage>
        <taxon>Bacteria</taxon>
        <taxon>Pseudomonadati</taxon>
        <taxon>Pseudomonadota</taxon>
        <taxon>Betaproteobacteria</taxon>
        <taxon>Rhodocyclales</taxon>
        <taxon>Zoogloeaceae</taxon>
        <taxon>Azoarcus</taxon>
    </lineage>
</organism>
<feature type="region of interest" description="Disordered" evidence="1">
    <location>
        <begin position="1"/>
        <end position="175"/>
    </location>
</feature>
<reference evidence="3 4" key="1">
    <citation type="journal article" date="2006" name="Nat. Biotechnol.">
        <title>Complete genome of the mutualistic, N2-fixing grass endophyte Azoarcus sp. strain BH72.</title>
        <authorList>
            <person name="Krause A."/>
            <person name="Ramakumar A."/>
            <person name="Bartels D."/>
            <person name="Battistoni F."/>
            <person name="Bekel T."/>
            <person name="Boch J."/>
            <person name="Boehm M."/>
            <person name="Friedrich F."/>
            <person name="Hurek T."/>
            <person name="Krause L."/>
            <person name="Linke B."/>
            <person name="McHardy A.C."/>
            <person name="Sarkar A."/>
            <person name="Schneiker S."/>
            <person name="Syed A.A."/>
            <person name="Thauer R."/>
            <person name="Vorhoelter F.-J."/>
            <person name="Weidner S."/>
            <person name="Puehler A."/>
            <person name="Reinhold-Hurek B."/>
            <person name="Kaiser O."/>
            <person name="Goesmann A."/>
        </authorList>
    </citation>
    <scope>NUCLEOTIDE SEQUENCE [LARGE SCALE GENOMIC DNA]</scope>
    <source>
        <strain evidence="3 4">BH72</strain>
    </source>
</reference>
<dbReference type="PROSITE" id="PS50914">
    <property type="entry name" value="BON"/>
    <property type="match status" value="1"/>
</dbReference>
<dbReference type="EMBL" id="AM406670">
    <property type="protein sequence ID" value="CAL94436.1"/>
    <property type="molecule type" value="Genomic_DNA"/>
</dbReference>
<evidence type="ECO:0000313" key="4">
    <source>
        <dbReference type="Proteomes" id="UP000002588"/>
    </source>
</evidence>
<evidence type="ECO:0000259" key="2">
    <source>
        <dbReference type="PROSITE" id="PS50914"/>
    </source>
</evidence>
<feature type="region of interest" description="Disordered" evidence="1">
    <location>
        <begin position="325"/>
        <end position="463"/>
    </location>
</feature>
<dbReference type="KEGG" id="azo:azo1819"/>
<feature type="compositionally biased region" description="Basic and acidic residues" evidence="1">
    <location>
        <begin position="59"/>
        <end position="90"/>
    </location>
</feature>
<dbReference type="InterPro" id="IPR051686">
    <property type="entry name" value="Lipoprotein_DolP"/>
</dbReference>
<dbReference type="InterPro" id="IPR007055">
    <property type="entry name" value="BON_dom"/>
</dbReference>
<protein>
    <recommendedName>
        <fullName evidence="2">BON domain-containing protein</fullName>
    </recommendedName>
</protein>